<dbReference type="Ensembl" id="ENSPCET00000025311.1">
    <property type="protein sequence ID" value="ENSPCEP00000024496.1"/>
    <property type="gene ID" value="ENSPCEG00000018504.1"/>
</dbReference>
<proteinExistence type="predicted"/>
<name>A0A8C8SSP6_9SAUR</name>
<protein>
    <submittedName>
        <fullName evidence="2">Uncharacterized protein</fullName>
    </submittedName>
</protein>
<evidence type="ECO:0000313" key="2">
    <source>
        <dbReference type="Ensembl" id="ENSPCEP00000024496.1"/>
    </source>
</evidence>
<organism evidence="2 3">
    <name type="scientific">Pelusios castaneus</name>
    <name type="common">West African mud turtle</name>
    <dbReference type="NCBI Taxonomy" id="367368"/>
    <lineage>
        <taxon>Eukaryota</taxon>
        <taxon>Metazoa</taxon>
        <taxon>Chordata</taxon>
        <taxon>Craniata</taxon>
        <taxon>Vertebrata</taxon>
        <taxon>Euteleostomi</taxon>
        <taxon>Archelosauria</taxon>
        <taxon>Testudinata</taxon>
        <taxon>Testudines</taxon>
        <taxon>Pleurodira</taxon>
        <taxon>Pelomedusidae</taxon>
        <taxon>Pelusios</taxon>
    </lineage>
</organism>
<dbReference type="AlphaFoldDB" id="A0A8C8SSP6"/>
<evidence type="ECO:0000313" key="3">
    <source>
        <dbReference type="Proteomes" id="UP000694393"/>
    </source>
</evidence>
<sequence>MSDHCPTRRKVSWRRRMAAAGPVWKCPRTRLPVGASALCVFVLCWLYIFPVDRLPDEKEVVQGVLLQQSKAWRSNQTAVTGFSLKLGAIWVCGTLKIVPIY</sequence>
<dbReference type="Proteomes" id="UP000694393">
    <property type="component" value="Unplaced"/>
</dbReference>
<feature type="transmembrane region" description="Helical" evidence="1">
    <location>
        <begin position="31"/>
        <end position="49"/>
    </location>
</feature>
<keyword evidence="3" id="KW-1185">Reference proteome</keyword>
<reference evidence="2" key="2">
    <citation type="submission" date="2025-09" db="UniProtKB">
        <authorList>
            <consortium name="Ensembl"/>
        </authorList>
    </citation>
    <scope>IDENTIFICATION</scope>
</reference>
<evidence type="ECO:0000256" key="1">
    <source>
        <dbReference type="SAM" id="Phobius"/>
    </source>
</evidence>
<keyword evidence="1" id="KW-0472">Membrane</keyword>
<keyword evidence="1" id="KW-1133">Transmembrane helix</keyword>
<reference evidence="2" key="1">
    <citation type="submission" date="2025-08" db="UniProtKB">
        <authorList>
            <consortium name="Ensembl"/>
        </authorList>
    </citation>
    <scope>IDENTIFICATION</scope>
</reference>
<accession>A0A8C8SSP6</accession>
<keyword evidence="1" id="KW-0812">Transmembrane</keyword>